<keyword evidence="7" id="KW-1185">Reference proteome</keyword>
<evidence type="ECO:0000256" key="2">
    <source>
        <dbReference type="ARBA" id="ARBA00022692"/>
    </source>
</evidence>
<dbReference type="Proteomes" id="UP000515976">
    <property type="component" value="Chromosome"/>
</dbReference>
<dbReference type="EMBL" id="CP060712">
    <property type="protein sequence ID" value="QNN49773.1"/>
    <property type="molecule type" value="Genomic_DNA"/>
</dbReference>
<dbReference type="Gene3D" id="3.40.50.2000">
    <property type="entry name" value="Glycogen Phosphorylase B"/>
    <property type="match status" value="1"/>
</dbReference>
<sequence length="168" mass="18823">MSEPDVRERPPLAGPGAPARNVLFVCSNGGHLAQLLALQPWYRHQRRTWVTFDQPDAVSRLQDESVVFAHHPTTRNVPNLLRNAVLAWRTLRRVRPDLLVSSGAGVAVPFFVLGRLLGIPTVYIEVLDRVNSRTLTGRLVGPFTTSFLVQWEAQLRLYPKGTVLGRLL</sequence>
<evidence type="ECO:0000313" key="7">
    <source>
        <dbReference type="Proteomes" id="UP000515976"/>
    </source>
</evidence>
<dbReference type="PANTHER" id="PTHR12154">
    <property type="entry name" value="GLYCOSYL TRANSFERASE-RELATED"/>
    <property type="match status" value="1"/>
</dbReference>
<organism evidence="6 7">
    <name type="scientific">Phycicoccus endophyticus</name>
    <dbReference type="NCBI Taxonomy" id="1690220"/>
    <lineage>
        <taxon>Bacteria</taxon>
        <taxon>Bacillati</taxon>
        <taxon>Actinomycetota</taxon>
        <taxon>Actinomycetes</taxon>
        <taxon>Micrococcales</taxon>
        <taxon>Intrasporangiaceae</taxon>
        <taxon>Phycicoccus</taxon>
    </lineage>
</organism>
<name>A0A7G9R2E8_9MICO</name>
<keyword evidence="6" id="KW-0808">Transferase</keyword>
<evidence type="ECO:0000256" key="4">
    <source>
        <dbReference type="ARBA" id="ARBA00022989"/>
    </source>
</evidence>
<protein>
    <submittedName>
        <fullName evidence="6">UDP-N-acetylglucosamine--LPS N-acetylglucosamine transferase</fullName>
    </submittedName>
</protein>
<evidence type="ECO:0000256" key="3">
    <source>
        <dbReference type="ARBA" id="ARBA00022824"/>
    </source>
</evidence>
<evidence type="ECO:0000256" key="1">
    <source>
        <dbReference type="ARBA" id="ARBA00004389"/>
    </source>
</evidence>
<dbReference type="KEGG" id="pei:H9L10_01360"/>
<dbReference type="InterPro" id="IPR013969">
    <property type="entry name" value="Oligosacch_biosynth_Alg14"/>
</dbReference>
<dbReference type="RefSeq" id="WP_166104954.1">
    <property type="nucleotide sequence ID" value="NZ_BMMY01000004.1"/>
</dbReference>
<keyword evidence="4" id="KW-1133">Transmembrane helix</keyword>
<dbReference type="AlphaFoldDB" id="A0A7G9R2E8"/>
<dbReference type="SUPFAM" id="SSF53756">
    <property type="entry name" value="UDP-Glycosyltransferase/glycogen phosphorylase"/>
    <property type="match status" value="1"/>
</dbReference>
<dbReference type="NCBIfam" id="NF041549">
    <property type="entry name" value="PssD"/>
    <property type="match status" value="1"/>
</dbReference>
<keyword evidence="2" id="KW-0812">Transmembrane</keyword>
<keyword evidence="5" id="KW-0472">Membrane</keyword>
<accession>A0A7G9R2E8</accession>
<dbReference type="GO" id="GO:0004577">
    <property type="term" value="F:N-acetylglucosaminyldiphosphodolichol N-acetylglucosaminyltransferase activity"/>
    <property type="evidence" value="ECO:0007669"/>
    <property type="project" value="TreeGrafter"/>
</dbReference>
<dbReference type="GO" id="GO:0006488">
    <property type="term" value="P:dolichol-linked oligosaccharide biosynthetic process"/>
    <property type="evidence" value="ECO:0007669"/>
    <property type="project" value="InterPro"/>
</dbReference>
<evidence type="ECO:0000256" key="5">
    <source>
        <dbReference type="ARBA" id="ARBA00023136"/>
    </source>
</evidence>
<dbReference type="Pfam" id="PF08660">
    <property type="entry name" value="Alg14"/>
    <property type="match status" value="1"/>
</dbReference>
<gene>
    <name evidence="6" type="ORF">H9L10_01360</name>
</gene>
<comment type="subcellular location">
    <subcellularLocation>
        <location evidence="1">Endoplasmic reticulum membrane</location>
        <topology evidence="1">Single-pass membrane protein</topology>
    </subcellularLocation>
</comment>
<proteinExistence type="predicted"/>
<evidence type="ECO:0000313" key="6">
    <source>
        <dbReference type="EMBL" id="QNN49773.1"/>
    </source>
</evidence>
<reference evidence="6 7" key="1">
    <citation type="submission" date="2020-08" db="EMBL/GenBank/DDBJ databases">
        <title>Genome sequence of Phycicoccus endophyticus JCM 31784T.</title>
        <authorList>
            <person name="Hyun D.-W."/>
            <person name="Bae J.-W."/>
        </authorList>
    </citation>
    <scope>NUCLEOTIDE SEQUENCE [LARGE SCALE GENOMIC DNA]</scope>
    <source>
        <strain evidence="6 7">JCM 31784</strain>
    </source>
</reference>
<dbReference type="PANTHER" id="PTHR12154:SF4">
    <property type="entry name" value="UDP-N-ACETYLGLUCOSAMINE TRANSFERASE SUBUNIT ALG14 HOMOLOG"/>
    <property type="match status" value="1"/>
</dbReference>
<keyword evidence="3" id="KW-0256">Endoplasmic reticulum</keyword>